<evidence type="ECO:0000256" key="9">
    <source>
        <dbReference type="ARBA" id="ARBA00030162"/>
    </source>
</evidence>
<dbReference type="PROSITE" id="PS51462">
    <property type="entry name" value="NUDIX"/>
    <property type="match status" value="1"/>
</dbReference>
<evidence type="ECO:0000256" key="1">
    <source>
        <dbReference type="ARBA" id="ARBA00001946"/>
    </source>
</evidence>
<dbReference type="InterPro" id="IPR004385">
    <property type="entry name" value="NDP_pyrophosphatase"/>
</dbReference>
<evidence type="ECO:0000256" key="6">
    <source>
        <dbReference type="ARBA" id="ARBA00022801"/>
    </source>
</evidence>
<dbReference type="Pfam" id="PF00293">
    <property type="entry name" value="NUDIX"/>
    <property type="match status" value="1"/>
</dbReference>
<dbReference type="NCBIfam" id="TIGR00052">
    <property type="entry name" value="nudix-type nucleoside diphosphatase, YffH/AdpP family"/>
    <property type="match status" value="1"/>
</dbReference>
<dbReference type="GO" id="GO:0019693">
    <property type="term" value="P:ribose phosphate metabolic process"/>
    <property type="evidence" value="ECO:0007669"/>
    <property type="project" value="TreeGrafter"/>
</dbReference>
<feature type="binding site" evidence="13">
    <location>
        <position position="151"/>
    </location>
    <ligand>
        <name>Mg(2+)</name>
        <dbReference type="ChEBI" id="CHEBI:18420"/>
        <label>2</label>
    </ligand>
</feature>
<evidence type="ECO:0000256" key="8">
    <source>
        <dbReference type="ARBA" id="ARBA00025164"/>
    </source>
</evidence>
<dbReference type="AlphaFoldDB" id="A0A545UEV8"/>
<evidence type="ECO:0000259" key="15">
    <source>
        <dbReference type="PROSITE" id="PS51462"/>
    </source>
</evidence>
<reference evidence="16 17" key="1">
    <citation type="submission" date="2019-07" db="EMBL/GenBank/DDBJ databases">
        <title>Draft genome for Aliikangiella sp. M105.</title>
        <authorList>
            <person name="Wang G."/>
        </authorList>
    </citation>
    <scope>NUCLEOTIDE SEQUENCE [LARGE SCALE GENOMIC DNA]</scope>
    <source>
        <strain evidence="16 17">M105</strain>
    </source>
</reference>
<dbReference type="GO" id="GO:0046872">
    <property type="term" value="F:metal ion binding"/>
    <property type="evidence" value="ECO:0007669"/>
    <property type="project" value="UniProtKB-KW"/>
</dbReference>
<gene>
    <name evidence="16" type="ORF">FLL46_09240</name>
</gene>
<keyword evidence="17" id="KW-1185">Reference proteome</keyword>
<comment type="similarity">
    <text evidence="2">Belongs to the Nudix hydrolase family. NudF subfamily.</text>
</comment>
<feature type="binding site" evidence="13">
    <location>
        <position position="84"/>
    </location>
    <ligand>
        <name>Mg(2+)</name>
        <dbReference type="ChEBI" id="CHEBI:18420"/>
        <label>1</label>
    </ligand>
</feature>
<accession>A0A545UEV8</accession>
<dbReference type="GO" id="GO:0047631">
    <property type="term" value="F:ADP-ribose diphosphatase activity"/>
    <property type="evidence" value="ECO:0007669"/>
    <property type="project" value="UniProtKB-EC"/>
</dbReference>
<dbReference type="InterPro" id="IPR015797">
    <property type="entry name" value="NUDIX_hydrolase-like_dom_sf"/>
</dbReference>
<comment type="caution">
    <text evidence="16">The sequence shown here is derived from an EMBL/GenBank/DDBJ whole genome shotgun (WGS) entry which is preliminary data.</text>
</comment>
<dbReference type="RefSeq" id="WP_142893229.1">
    <property type="nucleotide sequence ID" value="NZ_ML660163.1"/>
</dbReference>
<dbReference type="GO" id="GO:0005829">
    <property type="term" value="C:cytosol"/>
    <property type="evidence" value="ECO:0007669"/>
    <property type="project" value="TreeGrafter"/>
</dbReference>
<evidence type="ECO:0000256" key="12">
    <source>
        <dbReference type="ARBA" id="ARBA00049546"/>
    </source>
</evidence>
<evidence type="ECO:0000313" key="17">
    <source>
        <dbReference type="Proteomes" id="UP000315439"/>
    </source>
</evidence>
<dbReference type="GO" id="GO:0006753">
    <property type="term" value="P:nucleoside phosphate metabolic process"/>
    <property type="evidence" value="ECO:0007669"/>
    <property type="project" value="TreeGrafter"/>
</dbReference>
<evidence type="ECO:0000256" key="11">
    <source>
        <dbReference type="ARBA" id="ARBA00033056"/>
    </source>
</evidence>
<dbReference type="GO" id="GO:0019144">
    <property type="term" value="F:ADP-sugar diphosphatase activity"/>
    <property type="evidence" value="ECO:0007669"/>
    <property type="project" value="TreeGrafter"/>
</dbReference>
<dbReference type="InterPro" id="IPR000086">
    <property type="entry name" value="NUDIX_hydrolase_dom"/>
</dbReference>
<evidence type="ECO:0000256" key="4">
    <source>
        <dbReference type="ARBA" id="ARBA00013297"/>
    </source>
</evidence>
<evidence type="ECO:0000256" key="5">
    <source>
        <dbReference type="ARBA" id="ARBA00022723"/>
    </source>
</evidence>
<dbReference type="OrthoDB" id="5292471at2"/>
<feature type="binding site" evidence="13">
    <location>
        <position position="100"/>
    </location>
    <ligand>
        <name>Mg(2+)</name>
        <dbReference type="ChEBI" id="CHEBI:18420"/>
        <label>2</label>
    </ligand>
</feature>
<dbReference type="PROSITE" id="PS00893">
    <property type="entry name" value="NUDIX_BOX"/>
    <property type="match status" value="1"/>
</dbReference>
<comment type="catalytic activity">
    <reaction evidence="12">
        <text>ADP-D-ribose + H2O = D-ribose 5-phosphate + AMP + 2 H(+)</text>
        <dbReference type="Rhea" id="RHEA:10412"/>
        <dbReference type="ChEBI" id="CHEBI:15377"/>
        <dbReference type="ChEBI" id="CHEBI:15378"/>
        <dbReference type="ChEBI" id="CHEBI:57967"/>
        <dbReference type="ChEBI" id="CHEBI:78346"/>
        <dbReference type="ChEBI" id="CHEBI:456215"/>
        <dbReference type="EC" id="3.6.1.13"/>
    </reaction>
</comment>
<keyword evidence="6 16" id="KW-0378">Hydrolase</keyword>
<feature type="short sequence motif" description="Nudix box" evidence="14">
    <location>
        <begin position="85"/>
        <end position="107"/>
    </location>
</feature>
<proteinExistence type="inferred from homology"/>
<name>A0A545UEV8_9GAMM</name>
<dbReference type="PANTHER" id="PTHR11839:SF5">
    <property type="entry name" value="ADP-RIBOSE PYROPHOSPHATASE"/>
    <property type="match status" value="1"/>
</dbReference>
<evidence type="ECO:0000256" key="14">
    <source>
        <dbReference type="PIRSR" id="PIRSR604385-3"/>
    </source>
</evidence>
<dbReference type="SUPFAM" id="SSF55811">
    <property type="entry name" value="Nudix"/>
    <property type="match status" value="1"/>
</dbReference>
<sequence length="188" mass="21172">MKKEIIKKSTICYDGFFKILKHAIQYKQFDGNNSPVHNREVLVRNATVAIILFDEKQQSVLLTEQFRIGPLENDDHPWLYEIPAGIVEPGEDKSIAIQRELLEETGYRCDAPEFVGEFYLSPGGTNETTSLYFAKIDLNHSGVFGATGENEDIKTHVVKLATALEMLNQKKLSAITGLALLWLKSQQS</sequence>
<protein>
    <recommendedName>
        <fullName evidence="4">ADP-ribose pyrophosphatase</fullName>
        <ecNumber evidence="3">3.6.1.13</ecNumber>
    </recommendedName>
    <alternativeName>
        <fullName evidence="9">ADP-ribose diphosphatase</fullName>
    </alternativeName>
    <alternativeName>
        <fullName evidence="11">ADP-ribose phosphohydrolase</fullName>
    </alternativeName>
    <alternativeName>
        <fullName evidence="10">Adenosine diphosphoribose pyrophosphatase</fullName>
    </alternativeName>
</protein>
<feature type="domain" description="Nudix hydrolase" evidence="15">
    <location>
        <begin position="43"/>
        <end position="179"/>
    </location>
</feature>
<comment type="cofactor">
    <cofactor evidence="1 13">
        <name>Mg(2+)</name>
        <dbReference type="ChEBI" id="CHEBI:18420"/>
    </cofactor>
</comment>
<feature type="binding site" evidence="13">
    <location>
        <position position="104"/>
    </location>
    <ligand>
        <name>Mg(2+)</name>
        <dbReference type="ChEBI" id="CHEBI:18420"/>
        <label>2</label>
    </ligand>
</feature>
<evidence type="ECO:0000256" key="10">
    <source>
        <dbReference type="ARBA" id="ARBA00030308"/>
    </source>
</evidence>
<dbReference type="Proteomes" id="UP000315439">
    <property type="component" value="Unassembled WGS sequence"/>
</dbReference>
<comment type="function">
    <text evidence="8">Acts on ADP-mannose and ADP-glucose as well as ADP-ribose. Prevents glycogen biosynthesis. The reaction catalyzed by this enzyme is a limiting step of the gluconeogenic process.</text>
</comment>
<dbReference type="EC" id="3.6.1.13" evidence="3"/>
<dbReference type="PANTHER" id="PTHR11839">
    <property type="entry name" value="UDP/ADP-SUGAR PYROPHOSPHATASE"/>
    <property type="match status" value="1"/>
</dbReference>
<evidence type="ECO:0000256" key="2">
    <source>
        <dbReference type="ARBA" id="ARBA00007482"/>
    </source>
</evidence>
<keyword evidence="5 13" id="KW-0479">Metal-binding</keyword>
<dbReference type="EMBL" id="VIKS01000005">
    <property type="protein sequence ID" value="TQV87988.1"/>
    <property type="molecule type" value="Genomic_DNA"/>
</dbReference>
<dbReference type="Gene3D" id="3.90.79.10">
    <property type="entry name" value="Nucleoside Triphosphate Pyrophosphohydrolase"/>
    <property type="match status" value="1"/>
</dbReference>
<evidence type="ECO:0000256" key="13">
    <source>
        <dbReference type="PIRSR" id="PIRSR604385-2"/>
    </source>
</evidence>
<evidence type="ECO:0000313" key="16">
    <source>
        <dbReference type="EMBL" id="TQV87988.1"/>
    </source>
</evidence>
<dbReference type="InterPro" id="IPR020084">
    <property type="entry name" value="NUDIX_hydrolase_CS"/>
</dbReference>
<evidence type="ECO:0000256" key="3">
    <source>
        <dbReference type="ARBA" id="ARBA00012453"/>
    </source>
</evidence>
<evidence type="ECO:0000256" key="7">
    <source>
        <dbReference type="ARBA" id="ARBA00022842"/>
    </source>
</evidence>
<keyword evidence="7 13" id="KW-0460">Magnesium</keyword>
<organism evidence="16 17">
    <name type="scientific">Aliikangiella coralliicola</name>
    <dbReference type="NCBI Taxonomy" id="2592383"/>
    <lineage>
        <taxon>Bacteria</taxon>
        <taxon>Pseudomonadati</taxon>
        <taxon>Pseudomonadota</taxon>
        <taxon>Gammaproteobacteria</taxon>
        <taxon>Oceanospirillales</taxon>
        <taxon>Pleioneaceae</taxon>
        <taxon>Aliikangiella</taxon>
    </lineage>
</organism>